<dbReference type="InterPro" id="IPR041588">
    <property type="entry name" value="Integrase_H2C2"/>
</dbReference>
<dbReference type="Pfam" id="PF17921">
    <property type="entry name" value="Integrase_H2C2"/>
    <property type="match status" value="1"/>
</dbReference>
<comment type="caution">
    <text evidence="1">The sequence shown here is derived from an EMBL/GenBank/DDBJ whole genome shotgun (WGS) entry which is preliminary data.</text>
</comment>
<evidence type="ECO:0000313" key="2">
    <source>
        <dbReference type="Proteomes" id="UP001152795"/>
    </source>
</evidence>
<dbReference type="AlphaFoldDB" id="A0A7D9J2H7"/>
<sequence length="148" mass="16796">MATDSSTASIADCAGVEVAKPQSKVCIYKASVQDVLEFLKSGRQAPLHFGNLDKVTKKKNMHMLSEFSRNFKYEDFSDTLYYLGYKQGKGKSIEKKVKVLFTRDEIQNVLNDIHGNGTTGGHMGEKRTQANIAERFYWRTITEDVKEF</sequence>
<accession>A0A7D9J2H7</accession>
<feature type="non-terminal residue" evidence="1">
    <location>
        <position position="1"/>
    </location>
</feature>
<protein>
    <submittedName>
        <fullName evidence="1">Uncharacterized protein</fullName>
    </submittedName>
</protein>
<dbReference type="Proteomes" id="UP001152795">
    <property type="component" value="Unassembled WGS sequence"/>
</dbReference>
<keyword evidence="2" id="KW-1185">Reference proteome</keyword>
<dbReference type="Gene3D" id="1.10.340.70">
    <property type="match status" value="1"/>
</dbReference>
<reference evidence="1" key="1">
    <citation type="submission" date="2020-04" db="EMBL/GenBank/DDBJ databases">
        <authorList>
            <person name="Alioto T."/>
            <person name="Alioto T."/>
            <person name="Gomez Garrido J."/>
        </authorList>
    </citation>
    <scope>NUCLEOTIDE SEQUENCE</scope>
    <source>
        <strain evidence="1">A484AB</strain>
    </source>
</reference>
<dbReference type="EMBL" id="CACRXK020010752">
    <property type="protein sequence ID" value="CAB4020046.1"/>
    <property type="molecule type" value="Genomic_DNA"/>
</dbReference>
<gene>
    <name evidence="1" type="ORF">PACLA_8A075812</name>
</gene>
<name>A0A7D9J2H7_PARCT</name>
<organism evidence="1 2">
    <name type="scientific">Paramuricea clavata</name>
    <name type="common">Red gorgonian</name>
    <name type="synonym">Violescent sea-whip</name>
    <dbReference type="NCBI Taxonomy" id="317549"/>
    <lineage>
        <taxon>Eukaryota</taxon>
        <taxon>Metazoa</taxon>
        <taxon>Cnidaria</taxon>
        <taxon>Anthozoa</taxon>
        <taxon>Octocorallia</taxon>
        <taxon>Malacalcyonacea</taxon>
        <taxon>Plexauridae</taxon>
        <taxon>Paramuricea</taxon>
    </lineage>
</organism>
<evidence type="ECO:0000313" key="1">
    <source>
        <dbReference type="EMBL" id="CAB4020046.1"/>
    </source>
</evidence>
<proteinExistence type="predicted"/>
<dbReference type="OrthoDB" id="413122at2759"/>